<dbReference type="Proteomes" id="UP000578531">
    <property type="component" value="Unassembled WGS sequence"/>
</dbReference>
<proteinExistence type="predicted"/>
<dbReference type="OrthoDB" id="2322999at2759"/>
<gene>
    <name evidence="1" type="ORF">HO173_012632</name>
</gene>
<evidence type="ECO:0000313" key="1">
    <source>
        <dbReference type="EMBL" id="KAF6225965.1"/>
    </source>
</evidence>
<organism evidence="1 2">
    <name type="scientific">Letharia columbiana</name>
    <dbReference type="NCBI Taxonomy" id="112416"/>
    <lineage>
        <taxon>Eukaryota</taxon>
        <taxon>Fungi</taxon>
        <taxon>Dikarya</taxon>
        <taxon>Ascomycota</taxon>
        <taxon>Pezizomycotina</taxon>
        <taxon>Lecanoromycetes</taxon>
        <taxon>OSLEUM clade</taxon>
        <taxon>Lecanoromycetidae</taxon>
        <taxon>Lecanorales</taxon>
        <taxon>Lecanorineae</taxon>
        <taxon>Parmeliaceae</taxon>
        <taxon>Letharia</taxon>
    </lineage>
</organism>
<reference evidence="1 2" key="1">
    <citation type="journal article" date="2020" name="Genomics">
        <title>Complete, high-quality genomes from long-read metagenomic sequencing of two wolf lichen thalli reveals enigmatic genome architecture.</title>
        <authorList>
            <person name="McKenzie S.K."/>
            <person name="Walston R.F."/>
            <person name="Allen J.L."/>
        </authorList>
    </citation>
    <scope>NUCLEOTIDE SEQUENCE [LARGE SCALE GENOMIC DNA]</scope>
    <source>
        <strain evidence="1">WasteWater2</strain>
    </source>
</reference>
<dbReference type="EMBL" id="JACCJC010000097">
    <property type="protein sequence ID" value="KAF6225965.1"/>
    <property type="molecule type" value="Genomic_DNA"/>
</dbReference>
<sequence>MLSSNFISPSVYGALPDIDDTSALPDATLQALGHLIVAFNVEQLVGVGLLHKHFELAQDTIMVHNGHVCKPEPIQSSLSTTGTSFFWDGNNFQAFEYGQEEPLALPNDFLNAFANHLECYQLSSKVALSKLDAKQASGPGKRLLMEHLDFATKSHIVEVAPSIQPREATQWIFEGGFPVVTHGCARTSCGQGDYIHKKK</sequence>
<comment type="caution">
    <text evidence="1">The sequence shown here is derived from an EMBL/GenBank/DDBJ whole genome shotgun (WGS) entry which is preliminary data.</text>
</comment>
<dbReference type="RefSeq" id="XP_037158632.1">
    <property type="nucleotide sequence ID" value="XM_037314467.1"/>
</dbReference>
<evidence type="ECO:0000313" key="2">
    <source>
        <dbReference type="Proteomes" id="UP000578531"/>
    </source>
</evidence>
<keyword evidence="2" id="KW-1185">Reference proteome</keyword>
<dbReference type="AlphaFoldDB" id="A0A8H6FF20"/>
<name>A0A8H6FF20_9LECA</name>
<dbReference type="GeneID" id="59294266"/>
<protein>
    <submittedName>
        <fullName evidence="1">Uncharacterized protein</fullName>
    </submittedName>
</protein>
<accession>A0A8H6FF20</accession>